<gene>
    <name evidence="16" type="ORF">GOMPHAMPRED_004531</name>
</gene>
<dbReference type="InterPro" id="IPR000277">
    <property type="entry name" value="Cys/Met-Metab_PyrdxlP-dep_enz"/>
</dbReference>
<evidence type="ECO:0000313" key="17">
    <source>
        <dbReference type="Proteomes" id="UP000664169"/>
    </source>
</evidence>
<comment type="catalytic activity">
    <reaction evidence="10">
        <text>O-acetyl-L-homoserine + hydrogen sulfide = L-homocysteine + acetate</text>
        <dbReference type="Rhea" id="RHEA:27822"/>
        <dbReference type="ChEBI" id="CHEBI:29919"/>
        <dbReference type="ChEBI" id="CHEBI:30089"/>
        <dbReference type="ChEBI" id="CHEBI:57716"/>
        <dbReference type="ChEBI" id="CHEBI:58199"/>
        <dbReference type="EC" id="2.5.1.49"/>
    </reaction>
</comment>
<dbReference type="CDD" id="cd00614">
    <property type="entry name" value="CGS_like"/>
    <property type="match status" value="1"/>
</dbReference>
<dbReference type="EC" id="2.5.1.49" evidence="12"/>
<comment type="similarity">
    <text evidence="3 14">Belongs to the trans-sulfuration enzymes family.</text>
</comment>
<dbReference type="Proteomes" id="UP000664169">
    <property type="component" value="Unassembled WGS sequence"/>
</dbReference>
<evidence type="ECO:0000313" key="16">
    <source>
        <dbReference type="EMBL" id="CAF9927861.1"/>
    </source>
</evidence>
<dbReference type="Pfam" id="PF01053">
    <property type="entry name" value="Cys_Met_Meta_PP"/>
    <property type="match status" value="1"/>
</dbReference>
<evidence type="ECO:0000256" key="1">
    <source>
        <dbReference type="ARBA" id="ARBA00001933"/>
    </source>
</evidence>
<name>A0A8H3FUZ0_9LECA</name>
<evidence type="ECO:0000256" key="3">
    <source>
        <dbReference type="ARBA" id="ARBA00009077"/>
    </source>
</evidence>
<evidence type="ECO:0000256" key="14">
    <source>
        <dbReference type="RuleBase" id="RU362118"/>
    </source>
</evidence>
<evidence type="ECO:0000256" key="2">
    <source>
        <dbReference type="ARBA" id="ARBA00004496"/>
    </source>
</evidence>
<dbReference type="InterPro" id="IPR015424">
    <property type="entry name" value="PyrdxlP-dep_Trfase"/>
</dbReference>
<evidence type="ECO:0000256" key="13">
    <source>
        <dbReference type="PIRSR" id="PIRSR001434-2"/>
    </source>
</evidence>
<evidence type="ECO:0000256" key="10">
    <source>
        <dbReference type="ARBA" id="ARBA00052629"/>
    </source>
</evidence>
<dbReference type="Gene3D" id="3.90.1150.10">
    <property type="entry name" value="Aspartate Aminotransferase, domain 1"/>
    <property type="match status" value="1"/>
</dbReference>
<proteinExistence type="inferred from homology"/>
<protein>
    <recommendedName>
        <fullName evidence="12">O-acetylhomoserine aminocarboxypropyltransferase</fullName>
        <ecNumber evidence="12">2.5.1.49</ecNumber>
    </recommendedName>
</protein>
<evidence type="ECO:0000256" key="11">
    <source>
        <dbReference type="ARBA" id="ARBA00060627"/>
    </source>
</evidence>
<dbReference type="GO" id="GO:0006535">
    <property type="term" value="P:cysteine biosynthetic process from serine"/>
    <property type="evidence" value="ECO:0007669"/>
    <property type="project" value="TreeGrafter"/>
</dbReference>
<feature type="modified residue" description="N6-(pyridoxal phosphate)lysine" evidence="13">
    <location>
        <position position="213"/>
    </location>
</feature>
<keyword evidence="17" id="KW-1185">Reference proteome</keyword>
<dbReference type="GO" id="GO:0030170">
    <property type="term" value="F:pyridoxal phosphate binding"/>
    <property type="evidence" value="ECO:0007669"/>
    <property type="project" value="InterPro"/>
</dbReference>
<dbReference type="PIRSF" id="PIRSF001434">
    <property type="entry name" value="CGS"/>
    <property type="match status" value="1"/>
</dbReference>
<dbReference type="GO" id="GO:0005737">
    <property type="term" value="C:cytoplasm"/>
    <property type="evidence" value="ECO:0007669"/>
    <property type="project" value="UniProtKB-SubCell"/>
</dbReference>
<evidence type="ECO:0000256" key="9">
    <source>
        <dbReference type="ARBA" id="ARBA00050655"/>
    </source>
</evidence>
<feature type="region of interest" description="Disordered" evidence="15">
    <location>
        <begin position="432"/>
        <end position="461"/>
    </location>
</feature>
<keyword evidence="5" id="KW-0028">Amino-acid biosynthesis</keyword>
<comment type="catalytic activity">
    <reaction evidence="9">
        <text>O-acetyl-L-homoserine + methanethiol = L-methionine + acetate + H(+)</text>
        <dbReference type="Rhea" id="RHEA:10048"/>
        <dbReference type="ChEBI" id="CHEBI:15378"/>
        <dbReference type="ChEBI" id="CHEBI:16007"/>
        <dbReference type="ChEBI" id="CHEBI:30089"/>
        <dbReference type="ChEBI" id="CHEBI:57716"/>
        <dbReference type="ChEBI" id="CHEBI:57844"/>
        <dbReference type="EC" id="2.5.1.49"/>
    </reaction>
</comment>
<evidence type="ECO:0000256" key="5">
    <source>
        <dbReference type="ARBA" id="ARBA00022605"/>
    </source>
</evidence>
<dbReference type="GO" id="GO:0003961">
    <property type="term" value="F:O-acetylhomoserine aminocarboxypropyltransferase activity"/>
    <property type="evidence" value="ECO:0007669"/>
    <property type="project" value="UniProtKB-EC"/>
</dbReference>
<comment type="pathway">
    <text evidence="11">Amino-acid biosynthesis; L-methionine biosynthesis via de novo pathway; L-homocysteine from O-acetyl-L-homoserine.</text>
</comment>
<evidence type="ECO:0000256" key="12">
    <source>
        <dbReference type="ARBA" id="ARBA00066529"/>
    </source>
</evidence>
<dbReference type="FunFam" id="3.40.640.10:FF:000035">
    <property type="entry name" value="O-succinylhomoserine sulfhydrylase"/>
    <property type="match status" value="1"/>
</dbReference>
<dbReference type="Gene3D" id="3.40.640.10">
    <property type="entry name" value="Type I PLP-dependent aspartate aminotransferase-like (Major domain)"/>
    <property type="match status" value="1"/>
</dbReference>
<sequence length="461" mass="49552">MAEKQEWEQRFETLQLHAGQEPDPATKARAVPIYATTSYTFNDSAHGARLFGLKEFGNIYSRIMNPTVDVFEKRIAALEGGIAAVAASSGQAAQFMAISALASAGDNIISTSNLYGGTYNQFKVFLPRLGIETKFVNGDSPEDFDRLIDEKTKAVYVESIGNPRYNVPDFEKVASIAHKHGVPLVVDNTFGAGGYFVQPFKHGADIIVHSATKWIGGHGTTIGGVVVDSGKFDWAANSKRFPMMNEPAPGFHGLKFLDTFGPLAFAIRVRVEILRDLGAALNPFAAQQLILGMETLSLRGERHASNALKLAEWLEKNEHVAWVSYPGLPSHQSHQLAKKYLPRGSGGVLSFGVKGGAKAGEQVVDGFKLISNLANVGDSKTLAIHPWSTTHEQLDEQARKDAGVTDDLIRISVGTEHIDDIIHDFEQSFTAARAAGTSGGDQSNKDSGPKTGGSGGLAEST</sequence>
<accession>A0A8H3FUZ0</accession>
<comment type="cofactor">
    <cofactor evidence="1 14">
        <name>pyridoxal 5'-phosphate</name>
        <dbReference type="ChEBI" id="CHEBI:597326"/>
    </cofactor>
</comment>
<dbReference type="GO" id="GO:0071269">
    <property type="term" value="P:L-homocysteine biosynthetic process"/>
    <property type="evidence" value="ECO:0007669"/>
    <property type="project" value="TreeGrafter"/>
</dbReference>
<organism evidence="16 17">
    <name type="scientific">Gomphillus americanus</name>
    <dbReference type="NCBI Taxonomy" id="1940652"/>
    <lineage>
        <taxon>Eukaryota</taxon>
        <taxon>Fungi</taxon>
        <taxon>Dikarya</taxon>
        <taxon>Ascomycota</taxon>
        <taxon>Pezizomycotina</taxon>
        <taxon>Lecanoromycetes</taxon>
        <taxon>OSLEUM clade</taxon>
        <taxon>Ostropomycetidae</taxon>
        <taxon>Ostropales</taxon>
        <taxon>Graphidaceae</taxon>
        <taxon>Gomphilloideae</taxon>
        <taxon>Gomphillus</taxon>
    </lineage>
</organism>
<dbReference type="OrthoDB" id="3512640at2759"/>
<dbReference type="GO" id="GO:0019346">
    <property type="term" value="P:transsulfuration"/>
    <property type="evidence" value="ECO:0007669"/>
    <property type="project" value="InterPro"/>
</dbReference>
<keyword evidence="7 13" id="KW-0663">Pyridoxal phosphate</keyword>
<dbReference type="InterPro" id="IPR006235">
    <property type="entry name" value="OAc-hSer/O-AcSer_sulfhydrylase"/>
</dbReference>
<dbReference type="GO" id="GO:0004124">
    <property type="term" value="F:cysteine synthase activity"/>
    <property type="evidence" value="ECO:0007669"/>
    <property type="project" value="TreeGrafter"/>
</dbReference>
<dbReference type="NCBIfam" id="TIGR01326">
    <property type="entry name" value="OAH_OAS_sulfhy"/>
    <property type="match status" value="1"/>
</dbReference>
<comment type="subcellular location">
    <subcellularLocation>
        <location evidence="2">Cytoplasm</location>
    </subcellularLocation>
</comment>
<dbReference type="InterPro" id="IPR054542">
    <property type="entry name" value="Cys_met_metab_PP"/>
</dbReference>
<evidence type="ECO:0000256" key="6">
    <source>
        <dbReference type="ARBA" id="ARBA00022679"/>
    </source>
</evidence>
<dbReference type="SUPFAM" id="SSF53383">
    <property type="entry name" value="PLP-dependent transferases"/>
    <property type="match status" value="1"/>
</dbReference>
<keyword evidence="8" id="KW-0486">Methionine biosynthesis</keyword>
<dbReference type="InterPro" id="IPR015421">
    <property type="entry name" value="PyrdxlP-dep_Trfase_major"/>
</dbReference>
<dbReference type="FunFam" id="3.90.1150.10:FF:000083">
    <property type="entry name" value="O-acetylhomoserine sulfhydrylase"/>
    <property type="match status" value="1"/>
</dbReference>
<dbReference type="PANTHER" id="PTHR43797:SF2">
    <property type="entry name" value="HOMOCYSTEINE_CYSTEINE SYNTHASE"/>
    <property type="match status" value="1"/>
</dbReference>
<dbReference type="PANTHER" id="PTHR43797">
    <property type="entry name" value="HOMOCYSTEINE/CYSTEINE SYNTHASE"/>
    <property type="match status" value="1"/>
</dbReference>
<evidence type="ECO:0000256" key="8">
    <source>
        <dbReference type="ARBA" id="ARBA00023167"/>
    </source>
</evidence>
<dbReference type="PROSITE" id="PS00868">
    <property type="entry name" value="CYS_MET_METAB_PP"/>
    <property type="match status" value="1"/>
</dbReference>
<feature type="compositionally biased region" description="Gly residues" evidence="15">
    <location>
        <begin position="450"/>
        <end position="461"/>
    </location>
</feature>
<evidence type="ECO:0000256" key="4">
    <source>
        <dbReference type="ARBA" id="ARBA00022490"/>
    </source>
</evidence>
<evidence type="ECO:0000256" key="15">
    <source>
        <dbReference type="SAM" id="MobiDB-lite"/>
    </source>
</evidence>
<dbReference type="InterPro" id="IPR015422">
    <property type="entry name" value="PyrdxlP-dep_Trfase_small"/>
</dbReference>
<keyword evidence="4" id="KW-0963">Cytoplasm</keyword>
<dbReference type="EMBL" id="CAJPDQ010000028">
    <property type="protein sequence ID" value="CAF9927861.1"/>
    <property type="molecule type" value="Genomic_DNA"/>
</dbReference>
<dbReference type="AlphaFoldDB" id="A0A8H3FUZ0"/>
<keyword evidence="6" id="KW-0808">Transferase</keyword>
<reference evidence="16" key="1">
    <citation type="submission" date="2021-03" db="EMBL/GenBank/DDBJ databases">
        <authorList>
            <person name="Tagirdzhanova G."/>
        </authorList>
    </citation>
    <scope>NUCLEOTIDE SEQUENCE</scope>
</reference>
<evidence type="ECO:0000256" key="7">
    <source>
        <dbReference type="ARBA" id="ARBA00022898"/>
    </source>
</evidence>
<comment type="caution">
    <text evidence="16">The sequence shown here is derived from an EMBL/GenBank/DDBJ whole genome shotgun (WGS) entry which is preliminary data.</text>
</comment>